<protein>
    <recommendedName>
        <fullName evidence="2">histidine kinase</fullName>
        <ecNumber evidence="2">2.7.13.3</ecNumber>
    </recommendedName>
</protein>
<keyword evidence="5" id="KW-0547">Nucleotide-binding</keyword>
<dbReference type="GO" id="GO:0005524">
    <property type="term" value="F:ATP binding"/>
    <property type="evidence" value="ECO:0007669"/>
    <property type="project" value="UniProtKB-KW"/>
</dbReference>
<dbReference type="GO" id="GO:0004673">
    <property type="term" value="F:protein histidine kinase activity"/>
    <property type="evidence" value="ECO:0007669"/>
    <property type="project" value="UniProtKB-EC"/>
</dbReference>
<dbReference type="Pfam" id="PF07568">
    <property type="entry name" value="HisKA_2"/>
    <property type="match status" value="1"/>
</dbReference>
<keyword evidence="7" id="KW-0067">ATP-binding</keyword>
<dbReference type="InterPro" id="IPR036890">
    <property type="entry name" value="HATPase_C_sf"/>
</dbReference>
<evidence type="ECO:0000313" key="10">
    <source>
        <dbReference type="Proteomes" id="UP000318815"/>
    </source>
</evidence>
<keyword evidence="3" id="KW-0597">Phosphoprotein</keyword>
<evidence type="ECO:0000259" key="8">
    <source>
        <dbReference type="Pfam" id="PF07568"/>
    </source>
</evidence>
<evidence type="ECO:0000256" key="2">
    <source>
        <dbReference type="ARBA" id="ARBA00012438"/>
    </source>
</evidence>
<evidence type="ECO:0000313" key="9">
    <source>
        <dbReference type="EMBL" id="TWW00660.1"/>
    </source>
</evidence>
<feature type="domain" description="Signal transduction histidine kinase subgroup 2 dimerisation and phosphoacceptor" evidence="8">
    <location>
        <begin position="1"/>
        <end position="63"/>
    </location>
</feature>
<keyword evidence="6" id="KW-0418">Kinase</keyword>
<sequence>MSLLNTQSNFLESEAALAAIKDSAHRMQSISLIHQKLYQSEYLSLVSMPSYIHELVHYLEDSYRGVGHIFFDLHIAQVEMDVSQAVPMGLILSEVVTNAIKYAFPTEKEAAFPSHWIYQR</sequence>
<dbReference type="EC" id="2.7.13.3" evidence="2"/>
<evidence type="ECO:0000256" key="7">
    <source>
        <dbReference type="ARBA" id="ARBA00022840"/>
    </source>
</evidence>
<evidence type="ECO:0000256" key="6">
    <source>
        <dbReference type="ARBA" id="ARBA00022777"/>
    </source>
</evidence>
<evidence type="ECO:0000256" key="3">
    <source>
        <dbReference type="ARBA" id="ARBA00022553"/>
    </source>
</evidence>
<reference evidence="9 10" key="1">
    <citation type="submission" date="2019-08" db="EMBL/GenBank/DDBJ databases">
        <title>Whole genome sequencing of chitin degrading bacteria Chitinophaga pinensis YS16.</title>
        <authorList>
            <person name="Singh R.P."/>
            <person name="Manchanda G."/>
            <person name="Maurya I.K."/>
            <person name="Joshi N.K."/>
            <person name="Srivastava A.K."/>
        </authorList>
    </citation>
    <scope>NUCLEOTIDE SEQUENCE [LARGE SCALE GENOMIC DNA]</scope>
    <source>
        <strain evidence="9 10">YS-16</strain>
    </source>
</reference>
<dbReference type="OrthoDB" id="1223659at2"/>
<comment type="caution">
    <text evidence="9">The sequence shown here is derived from an EMBL/GenBank/DDBJ whole genome shotgun (WGS) entry which is preliminary data.</text>
</comment>
<name>A0A5C6LVW2_9BACT</name>
<keyword evidence="4" id="KW-0808">Transferase</keyword>
<evidence type="ECO:0000256" key="1">
    <source>
        <dbReference type="ARBA" id="ARBA00000085"/>
    </source>
</evidence>
<comment type="catalytic activity">
    <reaction evidence="1">
        <text>ATP + protein L-histidine = ADP + protein N-phospho-L-histidine.</text>
        <dbReference type="EC" id="2.7.13.3"/>
    </reaction>
</comment>
<evidence type="ECO:0000256" key="4">
    <source>
        <dbReference type="ARBA" id="ARBA00022679"/>
    </source>
</evidence>
<proteinExistence type="predicted"/>
<dbReference type="PANTHER" id="PTHR41523">
    <property type="entry name" value="TWO-COMPONENT SYSTEM SENSOR PROTEIN"/>
    <property type="match status" value="1"/>
</dbReference>
<dbReference type="Proteomes" id="UP000318815">
    <property type="component" value="Unassembled WGS sequence"/>
</dbReference>
<dbReference type="AlphaFoldDB" id="A0A5C6LVW2"/>
<keyword evidence="10" id="KW-1185">Reference proteome</keyword>
<organism evidence="9 10">
    <name type="scientific">Chitinophaga pinensis</name>
    <dbReference type="NCBI Taxonomy" id="79329"/>
    <lineage>
        <taxon>Bacteria</taxon>
        <taxon>Pseudomonadati</taxon>
        <taxon>Bacteroidota</taxon>
        <taxon>Chitinophagia</taxon>
        <taxon>Chitinophagales</taxon>
        <taxon>Chitinophagaceae</taxon>
        <taxon>Chitinophaga</taxon>
    </lineage>
</organism>
<evidence type="ECO:0000256" key="5">
    <source>
        <dbReference type="ARBA" id="ARBA00022741"/>
    </source>
</evidence>
<dbReference type="Gene3D" id="3.30.565.10">
    <property type="entry name" value="Histidine kinase-like ATPase, C-terminal domain"/>
    <property type="match status" value="1"/>
</dbReference>
<dbReference type="PANTHER" id="PTHR41523:SF8">
    <property type="entry name" value="ETHYLENE RESPONSE SENSOR PROTEIN"/>
    <property type="match status" value="1"/>
</dbReference>
<dbReference type="EMBL" id="VOHS01000007">
    <property type="protein sequence ID" value="TWW00660.1"/>
    <property type="molecule type" value="Genomic_DNA"/>
</dbReference>
<gene>
    <name evidence="9" type="ORF">FEF09_09160</name>
</gene>
<accession>A0A5C6LVW2</accession>
<dbReference type="InterPro" id="IPR011495">
    <property type="entry name" value="Sig_transdc_His_kin_sub2_dim/P"/>
</dbReference>